<protein>
    <recommendedName>
        <fullName evidence="6">TVP38/TMEM64 family membrane protein</fullName>
    </recommendedName>
</protein>
<reference evidence="8" key="2">
    <citation type="submission" date="2022-04" db="EMBL/GenBank/DDBJ databases">
        <title>Antimicrobial genetic elements in methicillin-resistant Macrococcus armenti.</title>
        <authorList>
            <person name="Keller J.E."/>
            <person name="Schwendener S."/>
            <person name="Pantucek R."/>
            <person name="Perreten V."/>
        </authorList>
    </citation>
    <scope>NUCLEOTIDE SEQUENCE</scope>
    <source>
        <strain evidence="8">CCM 2609</strain>
    </source>
</reference>
<dbReference type="PANTHER" id="PTHR12677:SF55">
    <property type="entry name" value="UNDECAPRENYL PHOSPHATE TRANSPORTER SAOUHSC_00901-RELATED"/>
    <property type="match status" value="1"/>
</dbReference>
<comment type="subcellular location">
    <subcellularLocation>
        <location evidence="1 6">Cell membrane</location>
        <topology evidence="1 6">Multi-pass membrane protein</topology>
    </subcellularLocation>
</comment>
<evidence type="ECO:0000256" key="6">
    <source>
        <dbReference type="RuleBase" id="RU366058"/>
    </source>
</evidence>
<keyword evidence="9" id="KW-1185">Reference proteome</keyword>
<evidence type="ECO:0000313" key="8">
    <source>
        <dbReference type="EMBL" id="UOB21134.1"/>
    </source>
</evidence>
<name>A0ABY3ZYV4_9STAP</name>
<proteinExistence type="inferred from homology"/>
<evidence type="ECO:0000259" key="7">
    <source>
        <dbReference type="Pfam" id="PF09335"/>
    </source>
</evidence>
<dbReference type="EMBL" id="CP094348">
    <property type="protein sequence ID" value="UOB21134.1"/>
    <property type="molecule type" value="Genomic_DNA"/>
</dbReference>
<keyword evidence="2 6" id="KW-1003">Cell membrane</keyword>
<dbReference type="PANTHER" id="PTHR12677">
    <property type="entry name" value="GOLGI APPARATUS MEMBRANE PROTEIN TVP38-RELATED"/>
    <property type="match status" value="1"/>
</dbReference>
<reference evidence="8" key="1">
    <citation type="submission" date="2022-03" db="EMBL/GenBank/DDBJ databases">
        <authorList>
            <person name="Vrbovska V."/>
            <person name="Kovarovic V."/>
            <person name="Botka T."/>
            <person name="Pantucek R."/>
        </authorList>
    </citation>
    <scope>NUCLEOTIDE SEQUENCE</scope>
    <source>
        <strain evidence="8">CCM 2609</strain>
    </source>
</reference>
<feature type="transmembrane region" description="Helical" evidence="6">
    <location>
        <begin position="164"/>
        <end position="179"/>
    </location>
</feature>
<dbReference type="InterPro" id="IPR015414">
    <property type="entry name" value="TMEM64"/>
</dbReference>
<sequence length="189" mass="21351">MFTEAQLMDLLQQFKGLGIVIAFLLPFIEAFIPILPIVVFAVVNVNAYGLIPGFLITWSGAVSGAFLVTLIIRKYGQHCFFRRFSKHPQTLKFIRRVDDKGVTLLFLLLCFPFTPSSLVNIVAGLSTINLKRYLVAVMFGKAIMLMTLSYIGNDIYSFVKAPKKSIIVIIVLICLWWIGKQVEKHVHKN</sequence>
<evidence type="ECO:0000256" key="1">
    <source>
        <dbReference type="ARBA" id="ARBA00004651"/>
    </source>
</evidence>
<dbReference type="Proteomes" id="UP000830343">
    <property type="component" value="Chromosome"/>
</dbReference>
<gene>
    <name evidence="8" type="ORF">MRZ06_03385</name>
</gene>
<evidence type="ECO:0000256" key="5">
    <source>
        <dbReference type="ARBA" id="ARBA00023136"/>
    </source>
</evidence>
<dbReference type="RefSeq" id="WP_243366545.1">
    <property type="nucleotide sequence ID" value="NZ_CP094348.1"/>
</dbReference>
<comment type="similarity">
    <text evidence="6">Belongs to the TVP38/TMEM64 family.</text>
</comment>
<evidence type="ECO:0000256" key="4">
    <source>
        <dbReference type="ARBA" id="ARBA00022989"/>
    </source>
</evidence>
<feature type="transmembrane region" description="Helical" evidence="6">
    <location>
        <begin position="20"/>
        <end position="43"/>
    </location>
</feature>
<dbReference type="InterPro" id="IPR032816">
    <property type="entry name" value="VTT_dom"/>
</dbReference>
<evidence type="ECO:0000313" key="9">
    <source>
        <dbReference type="Proteomes" id="UP000830343"/>
    </source>
</evidence>
<feature type="transmembrane region" description="Helical" evidence="6">
    <location>
        <begin position="49"/>
        <end position="72"/>
    </location>
</feature>
<evidence type="ECO:0000256" key="2">
    <source>
        <dbReference type="ARBA" id="ARBA00022475"/>
    </source>
</evidence>
<organism evidence="8 9">
    <name type="scientific">Macrococcus armenti</name>
    <dbReference type="NCBI Taxonomy" id="2875764"/>
    <lineage>
        <taxon>Bacteria</taxon>
        <taxon>Bacillati</taxon>
        <taxon>Bacillota</taxon>
        <taxon>Bacilli</taxon>
        <taxon>Bacillales</taxon>
        <taxon>Staphylococcaceae</taxon>
        <taxon>Macrococcus</taxon>
    </lineage>
</organism>
<feature type="domain" description="VTT" evidence="7">
    <location>
        <begin position="35"/>
        <end position="153"/>
    </location>
</feature>
<accession>A0ABY3ZYV4</accession>
<feature type="transmembrane region" description="Helical" evidence="6">
    <location>
        <begin position="133"/>
        <end position="152"/>
    </location>
</feature>
<keyword evidence="3 6" id="KW-0812">Transmembrane</keyword>
<dbReference type="Pfam" id="PF09335">
    <property type="entry name" value="VTT_dom"/>
    <property type="match status" value="1"/>
</dbReference>
<feature type="transmembrane region" description="Helical" evidence="6">
    <location>
        <begin position="102"/>
        <end position="127"/>
    </location>
</feature>
<keyword evidence="5 6" id="KW-0472">Membrane</keyword>
<evidence type="ECO:0000256" key="3">
    <source>
        <dbReference type="ARBA" id="ARBA00022692"/>
    </source>
</evidence>
<keyword evidence="4 6" id="KW-1133">Transmembrane helix</keyword>